<dbReference type="PANTHER" id="PTHR10605">
    <property type="entry name" value="HEPARAN SULFATE SULFOTRANSFERASE"/>
    <property type="match status" value="1"/>
</dbReference>
<dbReference type="Proteomes" id="UP001166291">
    <property type="component" value="Unassembled WGS sequence"/>
</dbReference>
<dbReference type="InterPro" id="IPR037359">
    <property type="entry name" value="NST/OST"/>
</dbReference>
<gene>
    <name evidence="2" type="ORF">KXJ70_08820</name>
</gene>
<accession>A0ABS6VRC9</accession>
<evidence type="ECO:0000313" key="3">
    <source>
        <dbReference type="Proteomes" id="UP001166291"/>
    </source>
</evidence>
<name>A0ABS6VRC9_9GAMM</name>
<reference evidence="2" key="1">
    <citation type="submission" date="2021-07" db="EMBL/GenBank/DDBJ databases">
        <title>Zhongshania sp. CAU 1632 isolated from seawater.</title>
        <authorList>
            <person name="Kim W."/>
        </authorList>
    </citation>
    <scope>NUCLEOTIDE SEQUENCE</scope>
    <source>
        <strain evidence="2">CAU 1632</strain>
    </source>
</reference>
<dbReference type="EMBL" id="JAHWDQ010000002">
    <property type="protein sequence ID" value="MBW2940875.1"/>
    <property type="molecule type" value="Genomic_DNA"/>
</dbReference>
<keyword evidence="3" id="KW-1185">Reference proteome</keyword>
<dbReference type="RefSeq" id="WP_219043141.1">
    <property type="nucleotide sequence ID" value="NZ_JAHWDQ010000002.1"/>
</dbReference>
<comment type="caution">
    <text evidence="2">The sequence shown here is derived from an EMBL/GenBank/DDBJ whole genome shotgun (WGS) entry which is preliminary data.</text>
</comment>
<evidence type="ECO:0000313" key="2">
    <source>
        <dbReference type="EMBL" id="MBW2940875.1"/>
    </source>
</evidence>
<keyword evidence="1" id="KW-0808">Transferase</keyword>
<dbReference type="PANTHER" id="PTHR10605:SF56">
    <property type="entry name" value="BIFUNCTIONAL HEPARAN SULFATE N-DEACETYLASE_N-SULFOTRANSFERASE"/>
    <property type="match status" value="1"/>
</dbReference>
<proteinExistence type="predicted"/>
<organism evidence="2 3">
    <name type="scientific">Zhongshania aquimaris</name>
    <dbReference type="NCBI Taxonomy" id="2857107"/>
    <lineage>
        <taxon>Bacteria</taxon>
        <taxon>Pseudomonadati</taxon>
        <taxon>Pseudomonadota</taxon>
        <taxon>Gammaproteobacteria</taxon>
        <taxon>Cellvibrionales</taxon>
        <taxon>Spongiibacteraceae</taxon>
        <taxon>Zhongshania</taxon>
    </lineage>
</organism>
<dbReference type="Pfam" id="PF13469">
    <property type="entry name" value="Sulfotransfer_3"/>
    <property type="match status" value="1"/>
</dbReference>
<sequence>MGRVTDFFVVGAPKSGTTSLYFYLKQHPQIFLPSKKELHYFSFPELKQRESGPGDKYVLRSCIETVEEYLEHYKGSDGLQCGDISPSYLFHSGSALRIKEFNPSAKIIILLRNHAEKAFSQYSHLRGVGREALGFKEALLAEDERDKAGYSDFWLYKKSTLYAPCVENYLDIFGAESVRVYLFDDLVNDRKKVLTEVCGFLGVDSSFHFLSEDAHNVSGKPRSYFVAKYILAPNLFTSFLRRIIPSSVGAPIRSFIKGFNTGGKEKMCPVVRDELYDLFAEDRLELESILKRKLPW</sequence>
<evidence type="ECO:0000256" key="1">
    <source>
        <dbReference type="ARBA" id="ARBA00022679"/>
    </source>
</evidence>
<protein>
    <submittedName>
        <fullName evidence="2">Sulfotransferase</fullName>
    </submittedName>
</protein>